<keyword evidence="3 9" id="KW-0819">tRNA processing</keyword>
<comment type="subcellular location">
    <subcellularLocation>
        <location evidence="9">Cytoplasm</location>
    </subcellularLocation>
</comment>
<keyword evidence="7" id="KW-1015">Disulfide bond</keyword>
<keyword evidence="4 9" id="KW-0547">Nucleotide-binding</keyword>
<feature type="domain" description="tRNA-specific 2-thiouridylase MnmA-like central" evidence="11">
    <location>
        <begin position="219"/>
        <end position="285"/>
    </location>
</feature>
<comment type="caution">
    <text evidence="12">The sequence shown here is derived from an EMBL/GenBank/DDBJ whole genome shotgun (WGS) entry which is preliminary data.</text>
</comment>
<evidence type="ECO:0000259" key="11">
    <source>
        <dbReference type="Pfam" id="PF20259"/>
    </source>
</evidence>
<organism evidence="12 13">
    <name type="scientific">Candidatus Taylorbacteria bacterium RIFCSPHIGHO2_01_FULL_46_22b</name>
    <dbReference type="NCBI Taxonomy" id="1802301"/>
    <lineage>
        <taxon>Bacteria</taxon>
        <taxon>Candidatus Tayloriibacteriota</taxon>
    </lineage>
</organism>
<sequence length="373" mass="41370">MLSVTSQGQVFVGLSGGVDSSVSAALLQQQGYDVTGVFIKIWSPEWTECTSKEDRLDAMRVCAHLGIPYKEIDLTDAYKQEVVDHLISEYKKGRTPNPDVMCNRFIKFGAFFNWALSEGADFVATGHYAKVAKSEERGVNREEKQPNTIRYSLLAGVDSTKDQSYFLWTLTQTQLAQTLFPVGGLHKRDVRELARRFKLPTAEKKDSQGLCFIGHVDIKTFLSRYIQPTQGDVLGTSGKKIGQHQGAWFLTIGERHGFIITEKGTNDIPRYIVSKDVVANTITVGTRKAGEFFKQNEVLLSDTNWISGSAPDASKEYESQIRYHGGRMSCRITEGGKKCIFLEVPDALAFGQSLVVYDGEQCLGGGILEPLSV</sequence>
<keyword evidence="5 9" id="KW-0067">ATP-binding</keyword>
<dbReference type="Pfam" id="PF03054">
    <property type="entry name" value="tRNA_Me_trans"/>
    <property type="match status" value="1"/>
</dbReference>
<dbReference type="Gene3D" id="3.40.50.620">
    <property type="entry name" value="HUPs"/>
    <property type="match status" value="1"/>
</dbReference>
<feature type="region of interest" description="Interaction with target base in tRNA" evidence="9">
    <location>
        <begin position="97"/>
        <end position="99"/>
    </location>
</feature>
<dbReference type="GO" id="GO:0103016">
    <property type="term" value="F:tRNA-uridine 2-sulfurtransferase activity"/>
    <property type="evidence" value="ECO:0007669"/>
    <property type="project" value="UniProtKB-EC"/>
</dbReference>
<dbReference type="SUPFAM" id="SSF52402">
    <property type="entry name" value="Adenine nucleotide alpha hydrolases-like"/>
    <property type="match status" value="1"/>
</dbReference>
<dbReference type="PANTHER" id="PTHR11933:SF5">
    <property type="entry name" value="MITOCHONDRIAL TRNA-SPECIFIC 2-THIOURIDYLASE 1"/>
    <property type="match status" value="1"/>
</dbReference>
<feature type="site" description="Interaction with tRNA" evidence="9">
    <location>
        <position position="352"/>
    </location>
</feature>
<feature type="region of interest" description="Interaction with tRNA" evidence="9">
    <location>
        <begin position="322"/>
        <end position="323"/>
    </location>
</feature>
<keyword evidence="9" id="KW-0963">Cytoplasm</keyword>
<dbReference type="CDD" id="cd01998">
    <property type="entry name" value="MnmA_TRMU-like"/>
    <property type="match status" value="1"/>
</dbReference>
<evidence type="ECO:0000256" key="9">
    <source>
        <dbReference type="HAMAP-Rule" id="MF_00144"/>
    </source>
</evidence>
<dbReference type="STRING" id="1802301.A2664_03525"/>
<feature type="binding site" evidence="9">
    <location>
        <position position="39"/>
    </location>
    <ligand>
        <name>ATP</name>
        <dbReference type="ChEBI" id="CHEBI:30616"/>
    </ligand>
</feature>
<evidence type="ECO:0000256" key="4">
    <source>
        <dbReference type="ARBA" id="ARBA00022741"/>
    </source>
</evidence>
<dbReference type="EMBL" id="MHRF01000013">
    <property type="protein sequence ID" value="OHA17662.1"/>
    <property type="molecule type" value="Genomic_DNA"/>
</dbReference>
<feature type="binding site" evidence="9">
    <location>
        <begin position="13"/>
        <end position="20"/>
    </location>
    <ligand>
        <name>ATP</name>
        <dbReference type="ChEBI" id="CHEBI:30616"/>
    </ligand>
</feature>
<dbReference type="Gene3D" id="2.40.30.10">
    <property type="entry name" value="Translation factors"/>
    <property type="match status" value="1"/>
</dbReference>
<keyword evidence="6 9" id="KW-0694">RNA-binding</keyword>
<evidence type="ECO:0000256" key="3">
    <source>
        <dbReference type="ARBA" id="ARBA00022694"/>
    </source>
</evidence>
<dbReference type="FunFam" id="3.40.50.620:FF:000115">
    <property type="entry name" value="tRNA-specific 2-thiouridylase MnmA"/>
    <property type="match status" value="1"/>
</dbReference>
<dbReference type="NCBIfam" id="TIGR00420">
    <property type="entry name" value="trmU"/>
    <property type="match status" value="1"/>
</dbReference>
<dbReference type="EC" id="2.8.1.13" evidence="9"/>
<evidence type="ECO:0000256" key="8">
    <source>
        <dbReference type="ARBA" id="ARBA00051542"/>
    </source>
</evidence>
<feature type="domain" description="tRNA-specific 2-thiouridylase MnmA-like C-terminal" evidence="10">
    <location>
        <begin position="297"/>
        <end position="367"/>
    </location>
</feature>
<dbReference type="PANTHER" id="PTHR11933">
    <property type="entry name" value="TRNA 5-METHYLAMINOMETHYL-2-THIOURIDYLATE -METHYLTRANSFERASE"/>
    <property type="match status" value="1"/>
</dbReference>
<dbReference type="InterPro" id="IPR004506">
    <property type="entry name" value="MnmA-like"/>
</dbReference>
<comment type="similarity">
    <text evidence="9">Belongs to the MnmA/TRMU family.</text>
</comment>
<evidence type="ECO:0000256" key="6">
    <source>
        <dbReference type="ARBA" id="ARBA00022884"/>
    </source>
</evidence>
<evidence type="ECO:0000256" key="5">
    <source>
        <dbReference type="ARBA" id="ARBA00022840"/>
    </source>
</evidence>
<comment type="catalytic activity">
    <reaction evidence="8 9">
        <text>S-sulfanyl-L-cysteinyl-[protein] + uridine(34) in tRNA + AH2 + ATP = 2-thiouridine(34) in tRNA + L-cysteinyl-[protein] + A + AMP + diphosphate + H(+)</text>
        <dbReference type="Rhea" id="RHEA:47032"/>
        <dbReference type="Rhea" id="RHEA-COMP:10131"/>
        <dbReference type="Rhea" id="RHEA-COMP:11726"/>
        <dbReference type="Rhea" id="RHEA-COMP:11727"/>
        <dbReference type="Rhea" id="RHEA-COMP:11728"/>
        <dbReference type="ChEBI" id="CHEBI:13193"/>
        <dbReference type="ChEBI" id="CHEBI:15378"/>
        <dbReference type="ChEBI" id="CHEBI:17499"/>
        <dbReference type="ChEBI" id="CHEBI:29950"/>
        <dbReference type="ChEBI" id="CHEBI:30616"/>
        <dbReference type="ChEBI" id="CHEBI:33019"/>
        <dbReference type="ChEBI" id="CHEBI:61963"/>
        <dbReference type="ChEBI" id="CHEBI:65315"/>
        <dbReference type="ChEBI" id="CHEBI:87170"/>
        <dbReference type="ChEBI" id="CHEBI:456215"/>
        <dbReference type="EC" id="2.8.1.13"/>
    </reaction>
</comment>
<feature type="active site" description="Cysteine persulfide intermediate" evidence="9">
    <location>
        <position position="211"/>
    </location>
</feature>
<dbReference type="InterPro" id="IPR023382">
    <property type="entry name" value="MnmA-like_central_sf"/>
</dbReference>
<evidence type="ECO:0000256" key="2">
    <source>
        <dbReference type="ARBA" id="ARBA00022679"/>
    </source>
</evidence>
<accession>A0A1G2M3M6</accession>
<dbReference type="GO" id="GO:0000049">
    <property type="term" value="F:tRNA binding"/>
    <property type="evidence" value="ECO:0007669"/>
    <property type="project" value="UniProtKB-KW"/>
</dbReference>
<feature type="region of interest" description="Interaction with tRNA" evidence="9">
    <location>
        <begin position="161"/>
        <end position="163"/>
    </location>
</feature>
<evidence type="ECO:0000313" key="12">
    <source>
        <dbReference type="EMBL" id="OHA17662.1"/>
    </source>
</evidence>
<dbReference type="AlphaFoldDB" id="A0A1G2M3M6"/>
<dbReference type="GO" id="GO:0005737">
    <property type="term" value="C:cytoplasm"/>
    <property type="evidence" value="ECO:0007669"/>
    <property type="project" value="UniProtKB-SubCell"/>
</dbReference>
<evidence type="ECO:0000313" key="13">
    <source>
        <dbReference type="Proteomes" id="UP000178873"/>
    </source>
</evidence>
<dbReference type="Gene3D" id="2.30.30.280">
    <property type="entry name" value="Adenine nucleotide alpha hydrolases-like domains"/>
    <property type="match status" value="1"/>
</dbReference>
<dbReference type="Pfam" id="PF20259">
    <property type="entry name" value="tRNA_Me_trans_M"/>
    <property type="match status" value="1"/>
</dbReference>
<dbReference type="Proteomes" id="UP000178873">
    <property type="component" value="Unassembled WGS sequence"/>
</dbReference>
<feature type="binding site" evidence="9">
    <location>
        <position position="126"/>
    </location>
    <ligand>
        <name>ATP</name>
        <dbReference type="ChEBI" id="CHEBI:30616"/>
    </ligand>
</feature>
<evidence type="ECO:0000256" key="7">
    <source>
        <dbReference type="ARBA" id="ARBA00023157"/>
    </source>
</evidence>
<protein>
    <recommendedName>
        <fullName evidence="9">tRNA-specific 2-thiouridylase MnmA</fullName>
        <ecNumber evidence="9">2.8.1.13</ecNumber>
    </recommendedName>
</protein>
<comment type="function">
    <text evidence="9">Catalyzes the 2-thiolation of uridine at the wobble position (U34) of tRNA, leading to the formation of s(2)U34.</text>
</comment>
<dbReference type="InterPro" id="IPR014729">
    <property type="entry name" value="Rossmann-like_a/b/a_fold"/>
</dbReference>
<evidence type="ECO:0000259" key="10">
    <source>
        <dbReference type="Pfam" id="PF20258"/>
    </source>
</evidence>
<dbReference type="InterPro" id="IPR046885">
    <property type="entry name" value="MnmA-like_C"/>
</dbReference>
<dbReference type="GO" id="GO:0002143">
    <property type="term" value="P:tRNA wobble position uridine thiolation"/>
    <property type="evidence" value="ECO:0007669"/>
    <property type="project" value="TreeGrafter"/>
</dbReference>
<dbReference type="NCBIfam" id="NF001138">
    <property type="entry name" value="PRK00143.1"/>
    <property type="match status" value="1"/>
</dbReference>
<comment type="caution">
    <text evidence="9">Lacks conserved residue(s) required for the propagation of feature annotation.</text>
</comment>
<feature type="active site" description="Nucleophile" evidence="9">
    <location>
        <position position="102"/>
    </location>
</feature>
<feature type="site" description="Interaction with tRNA" evidence="9">
    <location>
        <position position="127"/>
    </location>
</feature>
<keyword evidence="1 9" id="KW-0820">tRNA-binding</keyword>
<dbReference type="HAMAP" id="MF_00144">
    <property type="entry name" value="tRNA_thiouridyl_MnmA"/>
    <property type="match status" value="1"/>
</dbReference>
<keyword evidence="2 9" id="KW-0808">Transferase</keyword>
<dbReference type="InterPro" id="IPR046884">
    <property type="entry name" value="MnmA-like_central"/>
</dbReference>
<evidence type="ECO:0000256" key="1">
    <source>
        <dbReference type="ARBA" id="ARBA00022555"/>
    </source>
</evidence>
<dbReference type="GO" id="GO:0005524">
    <property type="term" value="F:ATP binding"/>
    <property type="evidence" value="ECO:0007669"/>
    <property type="project" value="UniProtKB-KW"/>
</dbReference>
<dbReference type="Pfam" id="PF20258">
    <property type="entry name" value="tRNA_Me_trans_C"/>
    <property type="match status" value="1"/>
</dbReference>
<proteinExistence type="inferred from homology"/>
<gene>
    <name evidence="9" type="primary">mnmA</name>
    <name evidence="12" type="ORF">A2664_03525</name>
</gene>
<reference evidence="12 13" key="1">
    <citation type="journal article" date="2016" name="Nat. Commun.">
        <title>Thousands of microbial genomes shed light on interconnected biogeochemical processes in an aquifer system.</title>
        <authorList>
            <person name="Anantharaman K."/>
            <person name="Brown C.T."/>
            <person name="Hug L.A."/>
            <person name="Sharon I."/>
            <person name="Castelle C.J."/>
            <person name="Probst A.J."/>
            <person name="Thomas B.C."/>
            <person name="Singh A."/>
            <person name="Wilkins M.J."/>
            <person name="Karaoz U."/>
            <person name="Brodie E.L."/>
            <person name="Williams K.H."/>
            <person name="Hubbard S.S."/>
            <person name="Banfield J.F."/>
        </authorList>
    </citation>
    <scope>NUCLEOTIDE SEQUENCE [LARGE SCALE GENOMIC DNA]</scope>
</reference>
<name>A0A1G2M3M6_9BACT</name>